<keyword evidence="2" id="KW-0645">Protease</keyword>
<comment type="caution">
    <text evidence="9">The sequence shown here is derived from an EMBL/GenBank/DDBJ whole genome shotgun (WGS) entry which is preliminary data.</text>
</comment>
<keyword evidence="4" id="KW-0378">Hydrolase</keyword>
<dbReference type="InterPro" id="IPR000755">
    <property type="entry name" value="A_A_dipeptidase"/>
</dbReference>
<keyword evidence="5" id="KW-0862">Zinc</keyword>
<gene>
    <name evidence="9" type="ORF">DI551_05215</name>
</gene>
<keyword evidence="7" id="KW-0482">Metalloprotease</keyword>
<evidence type="ECO:0000256" key="1">
    <source>
        <dbReference type="ARBA" id="ARBA00001362"/>
    </source>
</evidence>
<dbReference type="PANTHER" id="PTHR43126:SF1">
    <property type="entry name" value="D-ALANYL-D-ALANINE DIPEPTIDASE"/>
    <property type="match status" value="1"/>
</dbReference>
<dbReference type="GO" id="GO:0006508">
    <property type="term" value="P:proteolysis"/>
    <property type="evidence" value="ECO:0007669"/>
    <property type="project" value="UniProtKB-KW"/>
</dbReference>
<name>A0A2W5Q4V4_9BACT</name>
<protein>
    <submittedName>
        <fullName evidence="9">D-Ala-D-Ala dipeptidase</fullName>
    </submittedName>
</protein>
<comment type="catalytic activity">
    <reaction evidence="1">
        <text>D-alanyl-D-alanine + H2O = 2 D-alanine</text>
        <dbReference type="Rhea" id="RHEA:20661"/>
        <dbReference type="ChEBI" id="CHEBI:15377"/>
        <dbReference type="ChEBI" id="CHEBI:57416"/>
        <dbReference type="ChEBI" id="CHEBI:57822"/>
        <dbReference type="EC" id="3.4.13.22"/>
    </reaction>
</comment>
<sequence>MADLFGINDLTPMDLFCGDEPIKIDIVYADAKHPENIFGTAVYEQHARMILHQDMARVVLSAARTLNKNHGWILVLKDGLRPVEAQAALMETPIVKAHPHWLQEPRLLSGPGQGAHPRGMAIDVSLIDCNGWTVDMGTVFDEMSDYSARTYKHFPNAILQNRESLEEAFVQAGRKHRLPVLPLPSEWWDFRFMPAHYRARPPIHDKNLPGPLRMREPTTPDPQWEASTQHLAKAILKSL</sequence>
<accession>A0A2W5Q4V4</accession>
<keyword evidence="6" id="KW-0224">Dipeptidase</keyword>
<evidence type="ECO:0000256" key="6">
    <source>
        <dbReference type="ARBA" id="ARBA00022997"/>
    </source>
</evidence>
<dbReference type="Proteomes" id="UP000249417">
    <property type="component" value="Unassembled WGS sequence"/>
</dbReference>
<dbReference type="Pfam" id="PF01427">
    <property type="entry name" value="Peptidase_M15"/>
    <property type="match status" value="1"/>
</dbReference>
<dbReference type="Gene3D" id="3.30.1380.10">
    <property type="match status" value="1"/>
</dbReference>
<evidence type="ECO:0000256" key="5">
    <source>
        <dbReference type="ARBA" id="ARBA00022833"/>
    </source>
</evidence>
<dbReference type="GO" id="GO:0046872">
    <property type="term" value="F:metal ion binding"/>
    <property type="evidence" value="ECO:0007669"/>
    <property type="project" value="UniProtKB-KW"/>
</dbReference>
<evidence type="ECO:0000313" key="10">
    <source>
        <dbReference type="Proteomes" id="UP000249417"/>
    </source>
</evidence>
<evidence type="ECO:0000256" key="3">
    <source>
        <dbReference type="ARBA" id="ARBA00022723"/>
    </source>
</evidence>
<evidence type="ECO:0000313" key="9">
    <source>
        <dbReference type="EMBL" id="PZQ46410.1"/>
    </source>
</evidence>
<organism evidence="9 10">
    <name type="scientific">Micavibrio aeruginosavorus</name>
    <dbReference type="NCBI Taxonomy" id="349221"/>
    <lineage>
        <taxon>Bacteria</taxon>
        <taxon>Pseudomonadati</taxon>
        <taxon>Bdellovibrionota</taxon>
        <taxon>Bdellovibrionia</taxon>
        <taxon>Bdellovibrionales</taxon>
        <taxon>Pseudobdellovibrionaceae</taxon>
        <taxon>Micavibrio</taxon>
    </lineage>
</organism>
<evidence type="ECO:0000256" key="2">
    <source>
        <dbReference type="ARBA" id="ARBA00022670"/>
    </source>
</evidence>
<evidence type="ECO:0000256" key="8">
    <source>
        <dbReference type="ARBA" id="ARBA00023316"/>
    </source>
</evidence>
<dbReference type="GO" id="GO:0160237">
    <property type="term" value="F:D-Ala-D-Ala dipeptidase activity"/>
    <property type="evidence" value="ECO:0007669"/>
    <property type="project" value="UniProtKB-EC"/>
</dbReference>
<evidence type="ECO:0000256" key="7">
    <source>
        <dbReference type="ARBA" id="ARBA00023049"/>
    </source>
</evidence>
<dbReference type="InterPro" id="IPR009045">
    <property type="entry name" value="Zn_M74/Hedgehog-like"/>
</dbReference>
<dbReference type="AlphaFoldDB" id="A0A2W5Q4V4"/>
<dbReference type="EMBL" id="QFQB01000027">
    <property type="protein sequence ID" value="PZQ46410.1"/>
    <property type="molecule type" value="Genomic_DNA"/>
</dbReference>
<keyword evidence="8" id="KW-0961">Cell wall biogenesis/degradation</keyword>
<dbReference type="SUPFAM" id="SSF55166">
    <property type="entry name" value="Hedgehog/DD-peptidase"/>
    <property type="match status" value="1"/>
</dbReference>
<dbReference type="PANTHER" id="PTHR43126">
    <property type="entry name" value="D-ALANYL-D-ALANINE DIPEPTIDASE"/>
    <property type="match status" value="1"/>
</dbReference>
<dbReference type="GO" id="GO:0071555">
    <property type="term" value="P:cell wall organization"/>
    <property type="evidence" value="ECO:0007669"/>
    <property type="project" value="UniProtKB-KW"/>
</dbReference>
<dbReference type="GO" id="GO:0008237">
    <property type="term" value="F:metallopeptidase activity"/>
    <property type="evidence" value="ECO:0007669"/>
    <property type="project" value="UniProtKB-KW"/>
</dbReference>
<reference evidence="9 10" key="1">
    <citation type="submission" date="2017-08" db="EMBL/GenBank/DDBJ databases">
        <title>Infants hospitalized years apart are colonized by the same room-sourced microbial strains.</title>
        <authorList>
            <person name="Brooks B."/>
            <person name="Olm M.R."/>
            <person name="Firek B.A."/>
            <person name="Baker R."/>
            <person name="Thomas B.C."/>
            <person name="Morowitz M.J."/>
            <person name="Banfield J.F."/>
        </authorList>
    </citation>
    <scope>NUCLEOTIDE SEQUENCE [LARGE SCALE GENOMIC DNA]</scope>
    <source>
        <strain evidence="9">S2_005_002_R2_29</strain>
    </source>
</reference>
<proteinExistence type="predicted"/>
<evidence type="ECO:0000256" key="4">
    <source>
        <dbReference type="ARBA" id="ARBA00022801"/>
    </source>
</evidence>
<keyword evidence="3" id="KW-0479">Metal-binding</keyword>